<dbReference type="PANTHER" id="PTHR23082">
    <property type="entry name" value="TRANSCRIPTION INITIATION FACTOR IIIC TFIIIC , POLYPEPTIDE 3-RELATED"/>
    <property type="match status" value="1"/>
</dbReference>
<dbReference type="Proteomes" id="UP000001194">
    <property type="component" value="Unassembled WGS sequence"/>
</dbReference>
<proteinExistence type="predicted"/>
<evidence type="ECO:0000313" key="1">
    <source>
        <dbReference type="EMBL" id="EDR04659.1"/>
    </source>
</evidence>
<dbReference type="AlphaFoldDB" id="B0DLJ7"/>
<dbReference type="STRING" id="486041.B0DLJ7"/>
<dbReference type="InterPro" id="IPR039340">
    <property type="entry name" value="Tfc4/TFIIIC-102/Sfc4"/>
</dbReference>
<reference evidence="1 2" key="1">
    <citation type="journal article" date="2008" name="Nature">
        <title>The genome of Laccaria bicolor provides insights into mycorrhizal symbiosis.</title>
        <authorList>
            <person name="Martin F."/>
            <person name="Aerts A."/>
            <person name="Ahren D."/>
            <person name="Brun A."/>
            <person name="Danchin E.G.J."/>
            <person name="Duchaussoy F."/>
            <person name="Gibon J."/>
            <person name="Kohler A."/>
            <person name="Lindquist E."/>
            <person name="Pereda V."/>
            <person name="Salamov A."/>
            <person name="Shapiro H.J."/>
            <person name="Wuyts J."/>
            <person name="Blaudez D."/>
            <person name="Buee M."/>
            <person name="Brokstein P."/>
            <person name="Canbaeck B."/>
            <person name="Cohen D."/>
            <person name="Courty P.E."/>
            <person name="Coutinho P.M."/>
            <person name="Delaruelle C."/>
            <person name="Detter J.C."/>
            <person name="Deveau A."/>
            <person name="DiFazio S."/>
            <person name="Duplessis S."/>
            <person name="Fraissinet-Tachet L."/>
            <person name="Lucic E."/>
            <person name="Frey-Klett P."/>
            <person name="Fourrey C."/>
            <person name="Feussner I."/>
            <person name="Gay G."/>
            <person name="Grimwood J."/>
            <person name="Hoegger P.J."/>
            <person name="Jain P."/>
            <person name="Kilaru S."/>
            <person name="Labbe J."/>
            <person name="Lin Y.C."/>
            <person name="Legue V."/>
            <person name="Le Tacon F."/>
            <person name="Marmeisse R."/>
            <person name="Melayah D."/>
            <person name="Montanini B."/>
            <person name="Muratet M."/>
            <person name="Nehls U."/>
            <person name="Niculita-Hirzel H."/>
            <person name="Oudot-Le Secq M.P."/>
            <person name="Peter M."/>
            <person name="Quesneville H."/>
            <person name="Rajashekar B."/>
            <person name="Reich M."/>
            <person name="Rouhier N."/>
            <person name="Schmutz J."/>
            <person name="Yin T."/>
            <person name="Chalot M."/>
            <person name="Henrissat B."/>
            <person name="Kuees U."/>
            <person name="Lucas S."/>
            <person name="Van de Peer Y."/>
            <person name="Podila G.K."/>
            <person name="Polle A."/>
            <person name="Pukkila P.J."/>
            <person name="Richardson P.M."/>
            <person name="Rouze P."/>
            <person name="Sanders I.R."/>
            <person name="Stajich J.E."/>
            <person name="Tunlid A."/>
            <person name="Tuskan G."/>
            <person name="Grigoriev I.V."/>
        </authorList>
    </citation>
    <scope>NUCLEOTIDE SEQUENCE [LARGE SCALE GENOMIC DNA]</scope>
    <source>
        <strain evidence="2">S238N-H82 / ATCC MYA-4686</strain>
    </source>
</reference>
<dbReference type="KEGG" id="lbc:LACBIDRAFT_304398"/>
<dbReference type="InParanoid" id="B0DLJ7"/>
<dbReference type="RefSeq" id="XP_001884831.1">
    <property type="nucleotide sequence ID" value="XM_001884796.1"/>
</dbReference>
<dbReference type="PANTHER" id="PTHR23082:SF0">
    <property type="entry name" value="GENERAL TRANSCRIPTION FACTOR 3C POLYPEPTIDE 3"/>
    <property type="match status" value="1"/>
</dbReference>
<organism evidence="2">
    <name type="scientific">Laccaria bicolor (strain S238N-H82 / ATCC MYA-4686)</name>
    <name type="common">Bicoloured deceiver</name>
    <name type="synonym">Laccaria laccata var. bicolor</name>
    <dbReference type="NCBI Taxonomy" id="486041"/>
    <lineage>
        <taxon>Eukaryota</taxon>
        <taxon>Fungi</taxon>
        <taxon>Dikarya</taxon>
        <taxon>Basidiomycota</taxon>
        <taxon>Agaricomycotina</taxon>
        <taxon>Agaricomycetes</taxon>
        <taxon>Agaricomycetidae</taxon>
        <taxon>Agaricales</taxon>
        <taxon>Agaricineae</taxon>
        <taxon>Hydnangiaceae</taxon>
        <taxon>Laccaria</taxon>
    </lineage>
</organism>
<gene>
    <name evidence="1" type="ORF">LACBIDRAFT_304398</name>
</gene>
<dbReference type="GO" id="GO:0000127">
    <property type="term" value="C:transcription factor TFIIIC complex"/>
    <property type="evidence" value="ECO:0007669"/>
    <property type="project" value="TreeGrafter"/>
</dbReference>
<dbReference type="EMBL" id="DS547117">
    <property type="protein sequence ID" value="EDR04659.1"/>
    <property type="molecule type" value="Genomic_DNA"/>
</dbReference>
<sequence>MAFLTQYRSLRGSDTQSVPEVEYNFARIFHQLGRTLLLCGQPLRNVLELAEKNNDDLFTKEATYNLSLIFVFTGATHLANALYCRWFSI</sequence>
<name>B0DLJ7_LACBS</name>
<keyword evidence="2" id="KW-1185">Reference proteome</keyword>
<dbReference type="GeneID" id="6080384"/>
<protein>
    <submittedName>
        <fullName evidence="1">Predicted protein</fullName>
    </submittedName>
</protein>
<dbReference type="HOGENOM" id="CLU_2455120_0_0_1"/>
<accession>B0DLJ7</accession>
<dbReference type="OrthoDB" id="9991317at2759"/>
<evidence type="ECO:0000313" key="2">
    <source>
        <dbReference type="Proteomes" id="UP000001194"/>
    </source>
</evidence>
<dbReference type="GO" id="GO:0006383">
    <property type="term" value="P:transcription by RNA polymerase III"/>
    <property type="evidence" value="ECO:0007669"/>
    <property type="project" value="InterPro"/>
</dbReference>